<accession>A0A0B6ZJU6</accession>
<dbReference type="EMBL" id="HACG01022024">
    <property type="protein sequence ID" value="CEK68889.1"/>
    <property type="molecule type" value="Transcribed_RNA"/>
</dbReference>
<sequence length="96" mass="10242">TYSAQHHKLEVHADISEHAVHCERSSMGGESYSMSFNDDASTKALAGSIVSHRDKDGISLCSRHFDGAAGHLAYPEETSEKEDEECASSSSGGGQQ</sequence>
<evidence type="ECO:0000256" key="1">
    <source>
        <dbReference type="SAM" id="MobiDB-lite"/>
    </source>
</evidence>
<feature type="non-terminal residue" evidence="2">
    <location>
        <position position="1"/>
    </location>
</feature>
<evidence type="ECO:0000313" key="2">
    <source>
        <dbReference type="EMBL" id="CEK68889.1"/>
    </source>
</evidence>
<feature type="non-terminal residue" evidence="2">
    <location>
        <position position="96"/>
    </location>
</feature>
<feature type="region of interest" description="Disordered" evidence="1">
    <location>
        <begin position="73"/>
        <end position="96"/>
    </location>
</feature>
<name>A0A0B6ZJU6_9EUPU</name>
<gene>
    <name evidence="2" type="primary">ORF68113</name>
</gene>
<reference evidence="2" key="1">
    <citation type="submission" date="2014-12" db="EMBL/GenBank/DDBJ databases">
        <title>Insight into the proteome of Arion vulgaris.</title>
        <authorList>
            <person name="Aradska J."/>
            <person name="Bulat T."/>
            <person name="Smidak R."/>
            <person name="Sarate P."/>
            <person name="Gangsoo J."/>
            <person name="Sialana F."/>
            <person name="Bilban M."/>
            <person name="Lubec G."/>
        </authorList>
    </citation>
    <scope>NUCLEOTIDE SEQUENCE</scope>
    <source>
        <tissue evidence="2">Skin</tissue>
    </source>
</reference>
<organism evidence="2">
    <name type="scientific">Arion vulgaris</name>
    <dbReference type="NCBI Taxonomy" id="1028688"/>
    <lineage>
        <taxon>Eukaryota</taxon>
        <taxon>Metazoa</taxon>
        <taxon>Spiralia</taxon>
        <taxon>Lophotrochozoa</taxon>
        <taxon>Mollusca</taxon>
        <taxon>Gastropoda</taxon>
        <taxon>Heterobranchia</taxon>
        <taxon>Euthyneura</taxon>
        <taxon>Panpulmonata</taxon>
        <taxon>Eupulmonata</taxon>
        <taxon>Stylommatophora</taxon>
        <taxon>Helicina</taxon>
        <taxon>Arionoidea</taxon>
        <taxon>Arionidae</taxon>
        <taxon>Arion</taxon>
    </lineage>
</organism>
<protein>
    <submittedName>
        <fullName evidence="2">Uncharacterized protein</fullName>
    </submittedName>
</protein>
<feature type="compositionally biased region" description="Acidic residues" evidence="1">
    <location>
        <begin position="77"/>
        <end position="86"/>
    </location>
</feature>
<dbReference type="AlphaFoldDB" id="A0A0B6ZJU6"/>
<proteinExistence type="predicted"/>